<dbReference type="GO" id="GO:0006047">
    <property type="term" value="P:UDP-N-acetylglucosamine metabolic process"/>
    <property type="evidence" value="ECO:0007669"/>
    <property type="project" value="InterPro"/>
</dbReference>
<dbReference type="PANTHER" id="PTHR43174">
    <property type="entry name" value="UDP-N-ACETYLGLUCOSAMINE 2-EPIMERASE"/>
    <property type="match status" value="1"/>
</dbReference>
<dbReference type="RefSeq" id="WP_127017236.1">
    <property type="nucleotide sequence ID" value="NZ_CP016379.1"/>
</dbReference>
<dbReference type="CDD" id="cd03786">
    <property type="entry name" value="GTB_UDP-GlcNAc_2-Epimerase"/>
    <property type="match status" value="1"/>
</dbReference>
<evidence type="ECO:0000313" key="3">
    <source>
        <dbReference type="Proteomes" id="UP000267250"/>
    </source>
</evidence>
<proteinExistence type="predicted"/>
<dbReference type="InterPro" id="IPR020004">
    <property type="entry name" value="UDP-GlcNAc_Epase"/>
</dbReference>
<dbReference type="Pfam" id="PF02350">
    <property type="entry name" value="Epimerase_2"/>
    <property type="match status" value="1"/>
</dbReference>
<dbReference type="Gene3D" id="3.40.50.2000">
    <property type="entry name" value="Glycogen Phosphorylase B"/>
    <property type="match status" value="2"/>
</dbReference>
<dbReference type="GO" id="GO:0004553">
    <property type="term" value="F:hydrolase activity, hydrolyzing O-glycosyl compounds"/>
    <property type="evidence" value="ECO:0007669"/>
    <property type="project" value="InterPro"/>
</dbReference>
<protein>
    <submittedName>
        <fullName evidence="2">UDP-N-acetyl-D-glucosamine 2-epimerase, UDP-hydrolysing</fullName>
    </submittedName>
</protein>
<keyword evidence="3" id="KW-1185">Reference proteome</keyword>
<sequence length="393" mass="44598">MSKRKICVVTGTRADYGHLYWLMKEIQNDHNLELQILVTGMHLSPEFGLTYRQIEKDGFKITKKVEMLMSSDTEVGISKSIGLGCISFSEAFKDIKPDIIVVLGDRYEILAASIAAMVAQIPIAHIHGGELTEGVIDNQIRHAITKLASIHFPVTEEYARRVIQMGERPETVFNHGAPGLDNIYRLKLLSKEQLEETLNFKFEDTTAIFTYNPVTLEPNTTEEQIQTILDVLEKFDFKIIFTKANSDTYGRIINEKIEQFVDKNSNRAIFVSNLGQLRYLSVLKYADIMIGNSSSGIIEGPSFKIPVVNIGDRQKGRIRAENVIDVGCSHDEIMRGIMKGLSREFKDKISNCKNPYDIEGAGNISYRIKETLKKIDLNQNLIKKHFFDLKFKI</sequence>
<dbReference type="PANTHER" id="PTHR43174:SF3">
    <property type="entry name" value="UDP-N-ACETYLGLUCOSAMINE 2-EPIMERASE"/>
    <property type="match status" value="1"/>
</dbReference>
<evidence type="ECO:0000259" key="1">
    <source>
        <dbReference type="Pfam" id="PF02350"/>
    </source>
</evidence>
<reference evidence="2 3" key="1">
    <citation type="submission" date="2016-07" db="EMBL/GenBank/DDBJ databases">
        <title>Genome and transcriptome analysis of iron-reducing fermentative bacteria Anoxybacter fermentans.</title>
        <authorList>
            <person name="Zeng X."/>
            <person name="Shao Z."/>
        </authorList>
    </citation>
    <scope>NUCLEOTIDE SEQUENCE [LARGE SCALE GENOMIC DNA]</scope>
    <source>
        <strain evidence="2 3">DY22613</strain>
    </source>
</reference>
<accession>A0A3Q9HRG7</accession>
<name>A0A3Q9HRG7_9FIRM</name>
<dbReference type="InterPro" id="IPR029767">
    <property type="entry name" value="WecB-like"/>
</dbReference>
<dbReference type="OrthoDB" id="9803238at2"/>
<dbReference type="EMBL" id="CP016379">
    <property type="protein sequence ID" value="AZR73885.1"/>
    <property type="molecule type" value="Genomic_DNA"/>
</dbReference>
<evidence type="ECO:0000313" key="2">
    <source>
        <dbReference type="EMBL" id="AZR73885.1"/>
    </source>
</evidence>
<dbReference type="KEGG" id="aft:BBF96_11095"/>
<dbReference type="InterPro" id="IPR003331">
    <property type="entry name" value="UDP_GlcNAc_Epimerase_2_dom"/>
</dbReference>
<dbReference type="NCBIfam" id="TIGR03568">
    <property type="entry name" value="NeuC_NnaA"/>
    <property type="match status" value="1"/>
</dbReference>
<feature type="domain" description="UDP-N-acetylglucosamine 2-epimerase" evidence="1">
    <location>
        <begin position="24"/>
        <end position="372"/>
    </location>
</feature>
<organism evidence="2 3">
    <name type="scientific">Anoxybacter fermentans</name>
    <dbReference type="NCBI Taxonomy" id="1323375"/>
    <lineage>
        <taxon>Bacteria</taxon>
        <taxon>Bacillati</taxon>
        <taxon>Bacillota</taxon>
        <taxon>Clostridia</taxon>
        <taxon>Halanaerobiales</taxon>
        <taxon>Anoxybacter</taxon>
    </lineage>
</organism>
<dbReference type="AlphaFoldDB" id="A0A3Q9HRG7"/>
<dbReference type="Proteomes" id="UP000267250">
    <property type="component" value="Chromosome"/>
</dbReference>
<gene>
    <name evidence="2" type="ORF">BBF96_11095</name>
</gene>
<dbReference type="SUPFAM" id="SSF53756">
    <property type="entry name" value="UDP-Glycosyltransferase/glycogen phosphorylase"/>
    <property type="match status" value="1"/>
</dbReference>